<feature type="compositionally biased region" description="Polar residues" evidence="3">
    <location>
        <begin position="308"/>
        <end position="324"/>
    </location>
</feature>
<evidence type="ECO:0000256" key="4">
    <source>
        <dbReference type="SAM" id="Phobius"/>
    </source>
</evidence>
<keyword evidence="4" id="KW-0812">Transmembrane</keyword>
<keyword evidence="1" id="KW-1015">Disulfide bond</keyword>
<name>A0A1I7WLD4_HETBA</name>
<reference evidence="6" key="1">
    <citation type="submission" date="2016-11" db="UniProtKB">
        <authorList>
            <consortium name="WormBaseParasite"/>
        </authorList>
    </citation>
    <scope>IDENTIFICATION</scope>
</reference>
<evidence type="ECO:0000256" key="3">
    <source>
        <dbReference type="SAM" id="MobiDB-lite"/>
    </source>
</evidence>
<feature type="region of interest" description="Disordered" evidence="3">
    <location>
        <begin position="306"/>
        <end position="325"/>
    </location>
</feature>
<dbReference type="InterPro" id="IPR036055">
    <property type="entry name" value="LDL_receptor-like_sf"/>
</dbReference>
<dbReference type="WBParaSite" id="Hba_05953">
    <property type="protein sequence ID" value="Hba_05953"/>
    <property type="gene ID" value="Hba_05953"/>
</dbReference>
<dbReference type="SMART" id="SM00192">
    <property type="entry name" value="LDLa"/>
    <property type="match status" value="1"/>
</dbReference>
<protein>
    <submittedName>
        <fullName evidence="6">EGF-like domain-containing protein</fullName>
    </submittedName>
</protein>
<sequence length="1158" mass="129551">MSSKYVRLSRLNLGVSDEWLDRVSRNHPSRLSTPDRIAVYRSIGPAPRALYGVLMQSGGLGSWFHADSPPYTSRWVVACRDNVDRVTSTVALVLVSLLSNSMTESRIALMAATNVRCFLGHLKCGSYCVELIHALSCIFNPMCDGSPRQPQWCTLSKEKLCGETTAFPCKGYGECVLWEWLLDGRKDCIDGSDEDSDYIRTFEPSFQCYFNATGQSHRIRPINYSTPLVPLEIPLLRPPPVQPILPLFPPSQPILSPCIVCPSPPFPVGYPNAVALTTQNPFVTLIPNQIHTSYRPKDPFEDIGDIPTSHTSQTVPSSQITHGYTNEYPAKGEHEGKWKILVNGETSTSGLLGEKNLTNGIYTQLPLPSVITHIDLSSSSVNWEEISQSSTNKINTNQIESVSIFPDDDINKQEEQGTPTPIDFPHSDGDIEANVIYVKSTRSPPSLTSISKPELSSTTEHFNSYITPINPIIGILPPIIPVTLKPFNRFTQNPPYIQIPGTNSEEELIPIHTGDINPYEKIEVNTDRSAIFDRLFSRTTILSSPTVTTSSPVVVKITVDTISQTEENNEEATKPSSVTKLSLTTSTSTSLQTSMTSTITTSTENACLIEILEHSKSKYPQPLCDCQLGEIRINGTCTVPEQRLYFICSVLALATTIATFKMDFDEVCGYKEISTSDKRHLAFTRIRDSLPNPTCVRDTDNDNIVVNMQCANTCRLPDIQNLALKDSNKLYLAKIEAFPSLCSDDTLNYCHRYALCEVDQSGVQIKCECKPGTNDTSNGLGRTCEGIPLEDELSLNNVPQFCCSCIMLFGACLIFWLILLLGFLVLIPLLIYLFYHCCPTYKRNIVHPDREAFERADDLKNWENRPRSTMDGKNVAFIVAEALKSNARGTKALASSLTAVELLKKKGNAIKTSEERRIIEIESAKEVGNYYILNTLAHNACTNFLLFINALNCAPSLFKFTRMNVESKKRFFSLLNVFILSDEHIRHPFARSDSMTYFMNYVTKLSEARLERGTRCSLLPGIDWLALILLFEEIISVSNQRIFSADIEIRCPRRKWLNSFSHELFCLIPRLLHLSDFIAMQVSFQTGEEKNVTPSQRVIIKSDADCEEVRALSVCSLNAIRSINKFGMPENAPRAPRKRSTIERIDRIIRLPSEGTVY</sequence>
<dbReference type="AlphaFoldDB" id="A0A1I7WLD4"/>
<keyword evidence="4" id="KW-0472">Membrane</keyword>
<evidence type="ECO:0000256" key="1">
    <source>
        <dbReference type="ARBA" id="ARBA00023157"/>
    </source>
</evidence>
<keyword evidence="5" id="KW-1185">Reference proteome</keyword>
<feature type="transmembrane region" description="Helical" evidence="4">
    <location>
        <begin position="806"/>
        <end position="835"/>
    </location>
</feature>
<evidence type="ECO:0000256" key="2">
    <source>
        <dbReference type="PROSITE-ProRule" id="PRU00124"/>
    </source>
</evidence>
<dbReference type="Proteomes" id="UP000095283">
    <property type="component" value="Unplaced"/>
</dbReference>
<dbReference type="InterPro" id="IPR002172">
    <property type="entry name" value="LDrepeatLR_classA_rpt"/>
</dbReference>
<proteinExistence type="predicted"/>
<accession>A0A1I7WLD4</accession>
<dbReference type="SUPFAM" id="SSF57424">
    <property type="entry name" value="LDL receptor-like module"/>
    <property type="match status" value="1"/>
</dbReference>
<evidence type="ECO:0000313" key="5">
    <source>
        <dbReference type="Proteomes" id="UP000095283"/>
    </source>
</evidence>
<organism evidence="5 6">
    <name type="scientific">Heterorhabditis bacteriophora</name>
    <name type="common">Entomopathogenic nematode worm</name>
    <dbReference type="NCBI Taxonomy" id="37862"/>
    <lineage>
        <taxon>Eukaryota</taxon>
        <taxon>Metazoa</taxon>
        <taxon>Ecdysozoa</taxon>
        <taxon>Nematoda</taxon>
        <taxon>Chromadorea</taxon>
        <taxon>Rhabditida</taxon>
        <taxon>Rhabditina</taxon>
        <taxon>Rhabditomorpha</taxon>
        <taxon>Strongyloidea</taxon>
        <taxon>Heterorhabditidae</taxon>
        <taxon>Heterorhabditis</taxon>
    </lineage>
</organism>
<comment type="caution">
    <text evidence="2">Lacks conserved residue(s) required for the propagation of feature annotation.</text>
</comment>
<dbReference type="Gene3D" id="4.10.400.10">
    <property type="entry name" value="Low-density Lipoprotein Receptor"/>
    <property type="match status" value="1"/>
</dbReference>
<evidence type="ECO:0000313" key="6">
    <source>
        <dbReference type="WBParaSite" id="Hba_05953"/>
    </source>
</evidence>
<keyword evidence="4" id="KW-1133">Transmembrane helix</keyword>
<dbReference type="PROSITE" id="PS50068">
    <property type="entry name" value="LDLRA_2"/>
    <property type="match status" value="1"/>
</dbReference>
<dbReference type="CDD" id="cd00112">
    <property type="entry name" value="LDLa"/>
    <property type="match status" value="1"/>
</dbReference>